<reference evidence="3" key="1">
    <citation type="submission" date="2022-11" db="EMBL/GenBank/DDBJ databases">
        <title>Centuries of genome instability and evolution in soft-shell clam transmissible cancer (bioRxiv).</title>
        <authorList>
            <person name="Hart S.F.M."/>
            <person name="Yonemitsu M.A."/>
            <person name="Giersch R.M."/>
            <person name="Beal B.F."/>
            <person name="Arriagada G."/>
            <person name="Davis B.W."/>
            <person name="Ostrander E.A."/>
            <person name="Goff S.P."/>
            <person name="Metzger M.J."/>
        </authorList>
    </citation>
    <scope>NUCLEOTIDE SEQUENCE</scope>
    <source>
        <strain evidence="3">MELC-2E11</strain>
        <tissue evidence="3">Siphon/mantle</tissue>
    </source>
</reference>
<evidence type="ECO:0000313" key="4">
    <source>
        <dbReference type="Proteomes" id="UP001164746"/>
    </source>
</evidence>
<organism evidence="3 4">
    <name type="scientific">Mya arenaria</name>
    <name type="common">Soft-shell clam</name>
    <dbReference type="NCBI Taxonomy" id="6604"/>
    <lineage>
        <taxon>Eukaryota</taxon>
        <taxon>Metazoa</taxon>
        <taxon>Spiralia</taxon>
        <taxon>Lophotrochozoa</taxon>
        <taxon>Mollusca</taxon>
        <taxon>Bivalvia</taxon>
        <taxon>Autobranchia</taxon>
        <taxon>Heteroconchia</taxon>
        <taxon>Euheterodonta</taxon>
        <taxon>Imparidentia</taxon>
        <taxon>Neoheterodontei</taxon>
        <taxon>Myida</taxon>
        <taxon>Myoidea</taxon>
        <taxon>Myidae</taxon>
        <taxon>Mya</taxon>
    </lineage>
</organism>
<dbReference type="PANTHER" id="PTHR46880">
    <property type="entry name" value="RAS-ASSOCIATING DOMAIN-CONTAINING PROTEIN"/>
    <property type="match status" value="1"/>
</dbReference>
<dbReference type="PANTHER" id="PTHR46880:SF9">
    <property type="entry name" value="ZINC FINGER PROTEIN 862"/>
    <property type="match status" value="1"/>
</dbReference>
<dbReference type="InterPro" id="IPR012337">
    <property type="entry name" value="RNaseH-like_sf"/>
</dbReference>
<feature type="domain" description="HAT C-terminal dimerisation" evidence="1">
    <location>
        <begin position="593"/>
        <end position="643"/>
    </location>
</feature>
<dbReference type="Proteomes" id="UP001164746">
    <property type="component" value="Chromosome 9"/>
</dbReference>
<gene>
    <name evidence="3" type="ORF">MAR_005714</name>
</gene>
<dbReference type="Pfam" id="PF05699">
    <property type="entry name" value="Dimer_Tnp_hAT"/>
    <property type="match status" value="1"/>
</dbReference>
<name>A0ABY7F336_MYAAR</name>
<feature type="domain" description="C17orf113 probable zinc finger" evidence="2">
    <location>
        <begin position="49"/>
        <end position="100"/>
    </location>
</feature>
<dbReference type="Pfam" id="PF25431">
    <property type="entry name" value="zf-C17orf113"/>
    <property type="match status" value="1"/>
</dbReference>
<dbReference type="InterPro" id="IPR008906">
    <property type="entry name" value="HATC_C_dom"/>
</dbReference>
<protein>
    <submittedName>
        <fullName evidence="3">ZN862-like protein</fullName>
    </submittedName>
</protein>
<evidence type="ECO:0000259" key="1">
    <source>
        <dbReference type="Pfam" id="PF05699"/>
    </source>
</evidence>
<evidence type="ECO:0000259" key="2">
    <source>
        <dbReference type="Pfam" id="PF25431"/>
    </source>
</evidence>
<keyword evidence="4" id="KW-1185">Reference proteome</keyword>
<accession>A0ABY7F336</accession>
<proteinExistence type="predicted"/>
<dbReference type="InterPro" id="IPR057456">
    <property type="entry name" value="Znf_C17orf113"/>
</dbReference>
<sequence>MQNGDNYPLFTKGYVPDCKKRKTETEKRKKEYEATGRKREFKSNWLKEFTWLRYDCAKNQMTCNTCKVYGNETVGPFILGSMTFRKECLKSHEKSECHMLNIEREYAKLNPTKTIAPKTLQSLNLKTMNQLSLKFRNAHFLCKFGKPYTDYEELCKLDEAKSLDVGSQYGNDKAALEFTKFIAEAERERIRSHIKTCKFVSVISDGTTDCSFQEAEIVLIRTCSKGDISVFFSLVKNVPRGDAQTVCEVLTSGLKLLCPEFKDKLIGTDGASTMLGAKTGAVQRLRELTDRPYIVGVHCNGHKLELAFRDSLKAKITLFNKVELFLINLYYFYRNSNVTRTGLKDSYKTLGMKVMLPVRIGGTRWLSHMKTAVNVFLNGYNAIVQHLGQLQNRDVQVSRTEKGNKALHFYRAARSKDVFLLMHFLLDVLGILSEVSKKFQEKTCLIQDILTEIDMAIKSLEKLKTRDGLHLREAYQHAKFNELTGNERAFVSAREKLISAIIESLRLRFTDQPGIISACQAFSLRLFPAHESDALDYGDTEVDMLVDYFRQALETAGTEVDQLAPEWTKLKSHIYKRFDNPSTITWRDVNSKLGQVCPNILQLVDPVLSIPASSADAERGFSRLKNTKTDKRSRLLNGHLSDQLMIMMESSDPNSFDPVPAITLWNVGNRRVQQEQTVNVVLANGVRDDSANNTVNVVEHDENFNVVEHSPDRETMVSSIYVESSPTAGRRLPMESDLLSDRRLVHLPSTWTMSGVDRTRETHTFRI</sequence>
<dbReference type="EMBL" id="CP111020">
    <property type="protein sequence ID" value="WAR15609.1"/>
    <property type="molecule type" value="Genomic_DNA"/>
</dbReference>
<dbReference type="SUPFAM" id="SSF53098">
    <property type="entry name" value="Ribonuclease H-like"/>
    <property type="match status" value="1"/>
</dbReference>
<evidence type="ECO:0000313" key="3">
    <source>
        <dbReference type="EMBL" id="WAR15609.1"/>
    </source>
</evidence>